<dbReference type="NCBIfam" id="TIGR01120">
    <property type="entry name" value="rpiB"/>
    <property type="match status" value="1"/>
</dbReference>
<dbReference type="InterPro" id="IPR004785">
    <property type="entry name" value="RpiB"/>
</dbReference>
<feature type="active site" description="Proton acceptor" evidence="3">
    <location>
        <position position="66"/>
    </location>
</feature>
<name>A0A6I2V2H9_9FIRM</name>
<feature type="active site" description="Proton donor" evidence="3">
    <location>
        <position position="99"/>
    </location>
</feature>
<reference evidence="5 6" key="1">
    <citation type="submission" date="2019-08" db="EMBL/GenBank/DDBJ databases">
        <title>In-depth cultivation of the pig gut microbiome towards novel bacterial diversity and tailored functional studies.</title>
        <authorList>
            <person name="Wylensek D."/>
            <person name="Hitch T.C.A."/>
            <person name="Clavel T."/>
        </authorList>
    </citation>
    <scope>NUCLEOTIDE SEQUENCE [LARGE SCALE GENOMIC DNA]</scope>
    <source>
        <strain evidence="6">WCA-380-WT-3B3</strain>
    </source>
</reference>
<evidence type="ECO:0000313" key="6">
    <source>
        <dbReference type="Proteomes" id="UP000430222"/>
    </source>
</evidence>
<dbReference type="Gene3D" id="3.40.1400.10">
    <property type="entry name" value="Sugar-phosphate isomerase, RpiB/LacA/LacB"/>
    <property type="match status" value="1"/>
</dbReference>
<dbReference type="SUPFAM" id="SSF89623">
    <property type="entry name" value="Ribose/Galactose isomerase RpiB/AlsB"/>
    <property type="match status" value="1"/>
</dbReference>
<protein>
    <submittedName>
        <fullName evidence="5">Ribose 5-phosphate isomerase B</fullName>
        <ecNumber evidence="5">5.3.1.6</ecNumber>
    </submittedName>
</protein>
<dbReference type="EC" id="5.3.1.6" evidence="5"/>
<organism evidence="5 6">
    <name type="scientific">Selenomonas montiformis</name>
    <dbReference type="NCBI Taxonomy" id="2652285"/>
    <lineage>
        <taxon>Bacteria</taxon>
        <taxon>Bacillati</taxon>
        <taxon>Bacillota</taxon>
        <taxon>Negativicutes</taxon>
        <taxon>Selenomonadales</taxon>
        <taxon>Selenomonadaceae</taxon>
        <taxon>Selenomonas</taxon>
    </lineage>
</organism>
<dbReference type="InterPro" id="IPR003500">
    <property type="entry name" value="RpiB_LacA_LacB"/>
</dbReference>
<feature type="binding site" evidence="4">
    <location>
        <begin position="67"/>
        <end position="71"/>
    </location>
    <ligand>
        <name>D-ribulose 5-phosphate</name>
        <dbReference type="ChEBI" id="CHEBI:58121"/>
    </ligand>
</feature>
<accession>A0A6I2V2H9</accession>
<evidence type="ECO:0000256" key="2">
    <source>
        <dbReference type="ARBA" id="ARBA00023235"/>
    </source>
</evidence>
<dbReference type="NCBIfam" id="TIGR00689">
    <property type="entry name" value="rpiB_lacA_lacB"/>
    <property type="match status" value="1"/>
</dbReference>
<feature type="binding site" evidence="4">
    <location>
        <position position="137"/>
    </location>
    <ligand>
        <name>D-ribulose 5-phosphate</name>
        <dbReference type="ChEBI" id="CHEBI:58121"/>
    </ligand>
</feature>
<dbReference type="InterPro" id="IPR036569">
    <property type="entry name" value="RpiB_LacA_LacB_sf"/>
</dbReference>
<feature type="binding site" evidence="4">
    <location>
        <position position="133"/>
    </location>
    <ligand>
        <name>D-ribulose 5-phosphate</name>
        <dbReference type="ChEBI" id="CHEBI:58121"/>
    </ligand>
</feature>
<dbReference type="GO" id="GO:0005975">
    <property type="term" value="P:carbohydrate metabolic process"/>
    <property type="evidence" value="ECO:0007669"/>
    <property type="project" value="InterPro"/>
</dbReference>
<evidence type="ECO:0000256" key="4">
    <source>
        <dbReference type="PIRSR" id="PIRSR005384-2"/>
    </source>
</evidence>
<evidence type="ECO:0000256" key="1">
    <source>
        <dbReference type="ARBA" id="ARBA00008754"/>
    </source>
</evidence>
<dbReference type="EMBL" id="VUNL01000014">
    <property type="protein sequence ID" value="MSV25682.1"/>
    <property type="molecule type" value="Genomic_DNA"/>
</dbReference>
<dbReference type="AlphaFoldDB" id="A0A6I2V2H9"/>
<dbReference type="InterPro" id="IPR051812">
    <property type="entry name" value="SPI_LacAB/RpiB"/>
</dbReference>
<dbReference type="Pfam" id="PF02502">
    <property type="entry name" value="LacAB_rpiB"/>
    <property type="match status" value="1"/>
</dbReference>
<proteinExistence type="inferred from homology"/>
<feature type="binding site" evidence="4">
    <location>
        <begin position="8"/>
        <end position="9"/>
    </location>
    <ligand>
        <name>D-ribulose 5-phosphate</name>
        <dbReference type="ChEBI" id="CHEBI:58121"/>
    </ligand>
</feature>
<evidence type="ECO:0000256" key="3">
    <source>
        <dbReference type="PIRSR" id="PIRSR005384-1"/>
    </source>
</evidence>
<dbReference type="GO" id="GO:0004751">
    <property type="term" value="F:ribose-5-phosphate isomerase activity"/>
    <property type="evidence" value="ECO:0007669"/>
    <property type="project" value="UniProtKB-EC"/>
</dbReference>
<feature type="binding site" evidence="4">
    <location>
        <position position="100"/>
    </location>
    <ligand>
        <name>D-ribulose 5-phosphate</name>
        <dbReference type="ChEBI" id="CHEBI:58121"/>
    </ligand>
</feature>
<keyword evidence="2 5" id="KW-0413">Isomerase</keyword>
<dbReference type="PIRSF" id="PIRSF005384">
    <property type="entry name" value="RpiB_LacA_B"/>
    <property type="match status" value="1"/>
</dbReference>
<feature type="binding site" evidence="4">
    <location>
        <position position="110"/>
    </location>
    <ligand>
        <name>D-ribulose 5-phosphate</name>
        <dbReference type="ChEBI" id="CHEBI:58121"/>
    </ligand>
</feature>
<sequence length="147" mass="15621">MKITIGSDHGAVQLKEEIKMVLKECGDIKVTDVGTFGTESVDYPDIAEKVCADVASGKADRGIALCGTGIGISIACNKIKGIRCALCNDVYSAKMSRHHNDANVLAMGGRVLGFGPAGEIVRAWVETEFDGGRHARRVGKIMALEQD</sequence>
<keyword evidence="6" id="KW-1185">Reference proteome</keyword>
<comment type="similarity">
    <text evidence="1">Belongs to the LacAB/RpiB family.</text>
</comment>
<dbReference type="PANTHER" id="PTHR43732">
    <property type="entry name" value="RIBOSE 5-PHOSPHATE ISOMERASE-RELATED"/>
    <property type="match status" value="1"/>
</dbReference>
<evidence type="ECO:0000313" key="5">
    <source>
        <dbReference type="EMBL" id="MSV25682.1"/>
    </source>
</evidence>
<dbReference type="NCBIfam" id="NF004051">
    <property type="entry name" value="PRK05571.1"/>
    <property type="match status" value="1"/>
</dbReference>
<dbReference type="RefSeq" id="WP_154621445.1">
    <property type="nucleotide sequence ID" value="NZ_VUNL01000014.1"/>
</dbReference>
<gene>
    <name evidence="5" type="primary">rpiB</name>
    <name evidence="5" type="ORF">FYJ78_11010</name>
</gene>
<dbReference type="PANTHER" id="PTHR43732:SF1">
    <property type="entry name" value="RIBOSE 5-PHOSPHATE ISOMERASE"/>
    <property type="match status" value="1"/>
</dbReference>
<comment type="caution">
    <text evidence="5">The sequence shown here is derived from an EMBL/GenBank/DDBJ whole genome shotgun (WGS) entry which is preliminary data.</text>
</comment>
<dbReference type="Proteomes" id="UP000430222">
    <property type="component" value="Unassembled WGS sequence"/>
</dbReference>